<accession>A0A0M9UDH7</accession>
<reference evidence="10 12" key="1">
    <citation type="journal article" date="2015" name="Genome Announc.">
        <title>Draft Genome Sequence of a Heterotrophic Facultative Anaerobic Thermophilic Bacterium, Ardenticatena maritima Strain 110ST.</title>
        <authorList>
            <person name="Kawaichi S."/>
            <person name="Yoshida T."/>
            <person name="Sako Y."/>
            <person name="Nakamura R."/>
        </authorList>
    </citation>
    <scope>NUCLEOTIDE SEQUENCE [LARGE SCALE GENOMIC DNA]</scope>
    <source>
        <strain evidence="10 12">110S</strain>
    </source>
</reference>
<evidence type="ECO:0000259" key="9">
    <source>
        <dbReference type="PROSITE" id="PS51918"/>
    </source>
</evidence>
<evidence type="ECO:0000256" key="4">
    <source>
        <dbReference type="ARBA" id="ARBA00022691"/>
    </source>
</evidence>
<dbReference type="InterPro" id="IPR006467">
    <property type="entry name" value="MiaB-like_bact"/>
</dbReference>
<evidence type="ECO:0000256" key="2">
    <source>
        <dbReference type="ARBA" id="ARBA00022485"/>
    </source>
</evidence>
<feature type="domain" description="MTTase N-terminal" evidence="8">
    <location>
        <begin position="2"/>
        <end position="108"/>
    </location>
</feature>
<evidence type="ECO:0000256" key="3">
    <source>
        <dbReference type="ARBA" id="ARBA00022679"/>
    </source>
</evidence>
<dbReference type="AlphaFoldDB" id="A0A0M9UDH7"/>
<dbReference type="SFLD" id="SFLDS00029">
    <property type="entry name" value="Radical_SAM"/>
    <property type="match status" value="1"/>
</dbReference>
<dbReference type="InterPro" id="IPR006638">
    <property type="entry name" value="Elp3/MiaA/NifB-like_rSAM"/>
</dbReference>
<name>A0A0M9UDH7_9CHLR</name>
<dbReference type="SFLD" id="SFLDG01082">
    <property type="entry name" value="B12-binding_domain_containing"/>
    <property type="match status" value="1"/>
</dbReference>
<reference evidence="11 13" key="2">
    <citation type="submission" date="2015-07" db="EMBL/GenBank/DDBJ databases">
        <title>Whole genome sequence of Ardenticatena maritima DSM 23922.</title>
        <authorList>
            <person name="Hemp J."/>
            <person name="Ward L.M."/>
            <person name="Pace L.A."/>
            <person name="Fischer W.W."/>
        </authorList>
    </citation>
    <scope>NUCLEOTIDE SEQUENCE [LARGE SCALE GENOMIC DNA]</scope>
    <source>
        <strain evidence="11 13">110S</strain>
    </source>
</reference>
<dbReference type="NCBIfam" id="TIGR01579">
    <property type="entry name" value="MiaB-like-C"/>
    <property type="match status" value="1"/>
</dbReference>
<dbReference type="InterPro" id="IPR020612">
    <property type="entry name" value="Methylthiotransferase_CS"/>
</dbReference>
<dbReference type="EMBL" id="LGKN01000009">
    <property type="protein sequence ID" value="KPL86401.1"/>
    <property type="molecule type" value="Genomic_DNA"/>
</dbReference>
<gene>
    <name evidence="10" type="ORF">ARMA_2487</name>
    <name evidence="11" type="ORF">SE16_13910</name>
</gene>
<dbReference type="PROSITE" id="PS51918">
    <property type="entry name" value="RADICAL_SAM"/>
    <property type="match status" value="1"/>
</dbReference>
<evidence type="ECO:0000256" key="6">
    <source>
        <dbReference type="ARBA" id="ARBA00023004"/>
    </source>
</evidence>
<dbReference type="GO" id="GO:0035598">
    <property type="term" value="F:tRNA (N(6)-L-threonylcarbamoyladenosine(37)-C(2))-methylthiotransferase activity"/>
    <property type="evidence" value="ECO:0007669"/>
    <property type="project" value="TreeGrafter"/>
</dbReference>
<dbReference type="FunCoup" id="A0A0M9UDH7">
    <property type="interactions" value="153"/>
</dbReference>
<evidence type="ECO:0000313" key="11">
    <source>
        <dbReference type="EMBL" id="KPL86401.1"/>
    </source>
</evidence>
<comment type="cofactor">
    <cofactor evidence="1">
        <name>[4Fe-4S] cluster</name>
        <dbReference type="ChEBI" id="CHEBI:49883"/>
    </cofactor>
</comment>
<dbReference type="Gene3D" id="3.40.50.12160">
    <property type="entry name" value="Methylthiotransferase, N-terminal domain"/>
    <property type="match status" value="1"/>
</dbReference>
<dbReference type="EMBL" id="BBZA01000225">
    <property type="protein sequence ID" value="GAP64064.1"/>
    <property type="molecule type" value="Genomic_DNA"/>
</dbReference>
<dbReference type="FunFam" id="3.80.30.20:FF:000001">
    <property type="entry name" value="tRNA-2-methylthio-N(6)-dimethylallyladenosine synthase 2"/>
    <property type="match status" value="1"/>
</dbReference>
<dbReference type="PANTHER" id="PTHR11918">
    <property type="entry name" value="RADICAL SAM PROTEINS"/>
    <property type="match status" value="1"/>
</dbReference>
<comment type="caution">
    <text evidence="10">The sequence shown here is derived from an EMBL/GenBank/DDBJ whole genome shotgun (WGS) entry which is preliminary data.</text>
</comment>
<keyword evidence="3" id="KW-0808">Transferase</keyword>
<dbReference type="InterPro" id="IPR038135">
    <property type="entry name" value="Methylthiotransferase_N_sf"/>
</dbReference>
<dbReference type="STRING" id="872965.SE16_13910"/>
<dbReference type="RefSeq" id="WP_054493812.1">
    <property type="nucleotide sequence ID" value="NZ_BBZA01000225.1"/>
</dbReference>
<dbReference type="SUPFAM" id="SSF102114">
    <property type="entry name" value="Radical SAM enzymes"/>
    <property type="match status" value="1"/>
</dbReference>
<protein>
    <submittedName>
        <fullName evidence="10">Uncharacterized protein</fullName>
    </submittedName>
</protein>
<evidence type="ECO:0000259" key="8">
    <source>
        <dbReference type="PROSITE" id="PS51449"/>
    </source>
</evidence>
<sequence length="427" mass="47436">MAKIHFKVLGCRLNQAEAERLAQGFIMAGHEITENAEEADICIVNTCTVTTAAGAKSRRAAKPMRAGQKIVVTGCHSEVRPQDFRYADLIVSNAEKEQLVALTLERFGMDGEALGMDYRPVGRLHLYPLVLDHTRAFVKIQDGCNLACSFCLTTIARGDARSRPADEIIAEVRTLAEKGCQEAVLTGVHAGAYGYDLGTDLGHLLERLLTETDIPRIRLSSLEPWNFKTEWLDLWVRFGERLCRHLHMSLQSGSNTVLRRMRRAYRAETFAAKIEAARAAMPEMAITTDIIVGFPGETEEEHRESLAFVREMAFAGAHIFPFSPRPGTRAATMPNQIPGPVKRQRYEEMKAVTDASAAAFRARMMGRVLPVLWEQREADGALSGLTDNYIRVYAPVGTASPNTITPTRLVREEGERVWGEIVSVEHA</sequence>
<dbReference type="PROSITE" id="PS01278">
    <property type="entry name" value="MTTASE_RADICAL"/>
    <property type="match status" value="1"/>
</dbReference>
<dbReference type="Pfam" id="PF04055">
    <property type="entry name" value="Radical_SAM"/>
    <property type="match status" value="1"/>
</dbReference>
<proteinExistence type="predicted"/>
<dbReference type="InterPro" id="IPR005839">
    <property type="entry name" value="Methylthiotransferase"/>
</dbReference>
<organism evidence="10 12">
    <name type="scientific">Ardenticatena maritima</name>
    <dbReference type="NCBI Taxonomy" id="872965"/>
    <lineage>
        <taxon>Bacteria</taxon>
        <taxon>Bacillati</taxon>
        <taxon>Chloroflexota</taxon>
        <taxon>Ardenticatenia</taxon>
        <taxon>Ardenticatenales</taxon>
        <taxon>Ardenticatenaceae</taxon>
        <taxon>Ardenticatena</taxon>
    </lineage>
</organism>
<dbReference type="NCBIfam" id="TIGR00089">
    <property type="entry name" value="MiaB/RimO family radical SAM methylthiotransferase"/>
    <property type="match status" value="1"/>
</dbReference>
<dbReference type="PROSITE" id="PS51449">
    <property type="entry name" value="MTTASE_N"/>
    <property type="match status" value="1"/>
</dbReference>
<dbReference type="PATRIC" id="fig|872965.6.peg.2422"/>
<evidence type="ECO:0000256" key="1">
    <source>
        <dbReference type="ARBA" id="ARBA00001966"/>
    </source>
</evidence>
<evidence type="ECO:0000313" key="10">
    <source>
        <dbReference type="EMBL" id="GAP64064.1"/>
    </source>
</evidence>
<dbReference type="InterPro" id="IPR007197">
    <property type="entry name" value="rSAM"/>
</dbReference>
<dbReference type="Proteomes" id="UP000050502">
    <property type="component" value="Unassembled WGS sequence"/>
</dbReference>
<dbReference type="InParanoid" id="A0A0M9UDH7"/>
<keyword evidence="12" id="KW-1185">Reference proteome</keyword>
<keyword evidence="2" id="KW-0004">4Fe-4S</keyword>
<keyword evidence="4" id="KW-0949">S-adenosyl-L-methionine</keyword>
<dbReference type="PANTHER" id="PTHR11918:SF45">
    <property type="entry name" value="THREONYLCARBAMOYLADENOSINE TRNA METHYLTHIOTRANSFERASE"/>
    <property type="match status" value="1"/>
</dbReference>
<reference evidence="12" key="3">
    <citation type="submission" date="2015-08" db="EMBL/GenBank/DDBJ databases">
        <title>Draft Genome Sequence of a Heterotrophic Facultative Anaerobic Bacterium Ardenticatena maritima Strain 110S.</title>
        <authorList>
            <person name="Kawaichi S."/>
            <person name="Yoshida T."/>
            <person name="Sako Y."/>
            <person name="Nakamura R."/>
        </authorList>
    </citation>
    <scope>NUCLEOTIDE SEQUENCE [LARGE SCALE GENOMIC DNA]</scope>
    <source>
        <strain evidence="12">110S</strain>
    </source>
</reference>
<dbReference type="Pfam" id="PF00919">
    <property type="entry name" value="UPF0004"/>
    <property type="match status" value="1"/>
</dbReference>
<dbReference type="InterPro" id="IPR013848">
    <property type="entry name" value="Methylthiotransferase_N"/>
</dbReference>
<dbReference type="GO" id="GO:0046872">
    <property type="term" value="F:metal ion binding"/>
    <property type="evidence" value="ECO:0007669"/>
    <property type="project" value="UniProtKB-KW"/>
</dbReference>
<evidence type="ECO:0000313" key="12">
    <source>
        <dbReference type="Proteomes" id="UP000037784"/>
    </source>
</evidence>
<dbReference type="SMART" id="SM00729">
    <property type="entry name" value="Elp3"/>
    <property type="match status" value="1"/>
</dbReference>
<evidence type="ECO:0000256" key="5">
    <source>
        <dbReference type="ARBA" id="ARBA00022723"/>
    </source>
</evidence>
<keyword evidence="5" id="KW-0479">Metal-binding</keyword>
<evidence type="ECO:0000256" key="7">
    <source>
        <dbReference type="ARBA" id="ARBA00023014"/>
    </source>
</evidence>
<dbReference type="CDD" id="cd01335">
    <property type="entry name" value="Radical_SAM"/>
    <property type="match status" value="1"/>
</dbReference>
<dbReference type="InterPro" id="IPR058240">
    <property type="entry name" value="rSAM_sf"/>
</dbReference>
<dbReference type="Gene3D" id="3.80.30.20">
    <property type="entry name" value="tm_1862 like domain"/>
    <property type="match status" value="1"/>
</dbReference>
<dbReference type="OrthoDB" id="9805215at2"/>
<dbReference type="InterPro" id="IPR023404">
    <property type="entry name" value="rSAM_horseshoe"/>
</dbReference>
<evidence type="ECO:0000313" key="13">
    <source>
        <dbReference type="Proteomes" id="UP000050502"/>
    </source>
</evidence>
<dbReference type="GO" id="GO:0051539">
    <property type="term" value="F:4 iron, 4 sulfur cluster binding"/>
    <property type="evidence" value="ECO:0007669"/>
    <property type="project" value="UniProtKB-KW"/>
</dbReference>
<keyword evidence="6" id="KW-0408">Iron</keyword>
<keyword evidence="7" id="KW-0411">Iron-sulfur</keyword>
<dbReference type="SFLD" id="SFLDG01061">
    <property type="entry name" value="methylthiotransferase"/>
    <property type="match status" value="1"/>
</dbReference>
<feature type="domain" description="Radical SAM core" evidence="9">
    <location>
        <begin position="130"/>
        <end position="361"/>
    </location>
</feature>
<dbReference type="Proteomes" id="UP000037784">
    <property type="component" value="Unassembled WGS sequence"/>
</dbReference>